<accession>A0A0G1HR75</accession>
<evidence type="ECO:0000313" key="1">
    <source>
        <dbReference type="EMBL" id="KKT49641.1"/>
    </source>
</evidence>
<reference evidence="1 2" key="1">
    <citation type="journal article" date="2015" name="Nature">
        <title>rRNA introns, odd ribosomes, and small enigmatic genomes across a large radiation of phyla.</title>
        <authorList>
            <person name="Brown C.T."/>
            <person name="Hug L.A."/>
            <person name="Thomas B.C."/>
            <person name="Sharon I."/>
            <person name="Castelle C.J."/>
            <person name="Singh A."/>
            <person name="Wilkins M.J."/>
            <person name="Williams K.H."/>
            <person name="Banfield J.F."/>
        </authorList>
    </citation>
    <scope>NUCLEOTIDE SEQUENCE [LARGE SCALE GENOMIC DNA]</scope>
</reference>
<evidence type="ECO:0000313" key="2">
    <source>
        <dbReference type="Proteomes" id="UP000034172"/>
    </source>
</evidence>
<proteinExistence type="predicted"/>
<comment type="caution">
    <text evidence="1">The sequence shown here is derived from an EMBL/GenBank/DDBJ whole genome shotgun (WGS) entry which is preliminary data.</text>
</comment>
<name>A0A0G1HR75_9BACT</name>
<sequence>MLIKEAIDVGETDTQKVIGFLGSGEEVFISSQSHYFTHPDTHEALGFALGKIYSDSLLVDSNGIAHVEVKIDGVEGSSICVPITDDDLFVYAIRRPRTWYTRFVIGREVIRTSIMTVVLKGDNHKFELCTAYWGPRAQREPSDPSLALGTPEYETSENFWRYRALVLPSDESAMIALGVDPQLIKESLVEGEAYLRA</sequence>
<protein>
    <submittedName>
        <fullName evidence="1">Uncharacterized protein</fullName>
    </submittedName>
</protein>
<dbReference type="EMBL" id="LCIE01000003">
    <property type="protein sequence ID" value="KKT49641.1"/>
    <property type="molecule type" value="Genomic_DNA"/>
</dbReference>
<gene>
    <name evidence="1" type="ORF">UW41_C0003G0008</name>
</gene>
<dbReference type="STRING" id="1618392.UW41_C0003G0008"/>
<dbReference type="Proteomes" id="UP000034172">
    <property type="component" value="Unassembled WGS sequence"/>
</dbReference>
<dbReference type="AlphaFoldDB" id="A0A0G1HR75"/>
<organism evidence="1 2">
    <name type="scientific">Candidatus Collierbacteria bacterium GW2011_GWC2_44_18</name>
    <dbReference type="NCBI Taxonomy" id="1618392"/>
    <lineage>
        <taxon>Bacteria</taxon>
        <taxon>Candidatus Collieribacteriota</taxon>
    </lineage>
</organism>